<organism evidence="2 3">
    <name type="scientific">Stenotrophomonas maltophilia</name>
    <name type="common">Pseudomonas maltophilia</name>
    <name type="synonym">Xanthomonas maltophilia</name>
    <dbReference type="NCBI Taxonomy" id="40324"/>
    <lineage>
        <taxon>Bacteria</taxon>
        <taxon>Pseudomonadati</taxon>
        <taxon>Pseudomonadota</taxon>
        <taxon>Gammaproteobacteria</taxon>
        <taxon>Lysobacterales</taxon>
        <taxon>Lysobacteraceae</taxon>
        <taxon>Stenotrophomonas</taxon>
        <taxon>Stenotrophomonas maltophilia group</taxon>
    </lineage>
</organism>
<keyword evidence="1" id="KW-0812">Transmembrane</keyword>
<name>A0AAI9FTH8_STEMA</name>
<evidence type="ECO:0000256" key="1">
    <source>
        <dbReference type="SAM" id="Phobius"/>
    </source>
</evidence>
<proteinExistence type="predicted"/>
<feature type="transmembrane region" description="Helical" evidence="1">
    <location>
        <begin position="31"/>
        <end position="50"/>
    </location>
</feature>
<protein>
    <submittedName>
        <fullName evidence="2">Uncharacterized protein</fullName>
    </submittedName>
</protein>
<accession>A0AAI9FTH8</accession>
<sequence length="62" mass="6475">MDAKTNAAGYTALACYVSAMALSAIDAEWVKYVGAGLAATGAIALGVWLFRGVDYLDDEDDL</sequence>
<dbReference type="AlphaFoldDB" id="A0AAI9FTH8"/>
<keyword evidence="1" id="KW-1133">Transmembrane helix</keyword>
<comment type="caution">
    <text evidence="2">The sequence shown here is derived from an EMBL/GenBank/DDBJ whole genome shotgun (WGS) entry which is preliminary data.</text>
</comment>
<evidence type="ECO:0000313" key="2">
    <source>
        <dbReference type="EMBL" id="EKT4090804.1"/>
    </source>
</evidence>
<evidence type="ECO:0000313" key="3">
    <source>
        <dbReference type="Proteomes" id="UP001218208"/>
    </source>
</evidence>
<dbReference type="Proteomes" id="UP001218208">
    <property type="component" value="Unassembled WGS sequence"/>
</dbReference>
<keyword evidence="1" id="KW-0472">Membrane</keyword>
<gene>
    <name evidence="2" type="ORF">QEG23_000274</name>
</gene>
<reference evidence="2" key="1">
    <citation type="submission" date="2022-07" db="EMBL/GenBank/DDBJ databases">
        <authorList>
            <consortium name="DAFM: The Division of Animal and Food Microbiology"/>
        </authorList>
    </citation>
    <scope>NUCLEOTIDE SEQUENCE</scope>
    <source>
        <strain evidence="2">19MO01SH01-2</strain>
    </source>
</reference>
<dbReference type="EMBL" id="ABLOJW010000001">
    <property type="protein sequence ID" value="EKT4090804.1"/>
    <property type="molecule type" value="Genomic_DNA"/>
</dbReference>
<dbReference type="PROSITE" id="PS51257">
    <property type="entry name" value="PROKAR_LIPOPROTEIN"/>
    <property type="match status" value="1"/>
</dbReference>